<protein>
    <submittedName>
        <fullName evidence="1">Uncharacterized protein</fullName>
    </submittedName>
</protein>
<gene>
    <name evidence="1" type="ORF">MMJJ_06830</name>
</gene>
<name>A0A2L1C9R2_METMI</name>
<dbReference type="AlphaFoldDB" id="A0A2L1C9R2"/>
<dbReference type="RefSeq" id="WP_158658969.1">
    <property type="nucleotide sequence ID" value="NZ_CP026606.1"/>
</dbReference>
<evidence type="ECO:0000313" key="1">
    <source>
        <dbReference type="EMBL" id="AVB76097.1"/>
    </source>
</evidence>
<organism evidence="1 2">
    <name type="scientific">Methanococcus maripaludis</name>
    <name type="common">Methanococcus deltae</name>
    <dbReference type="NCBI Taxonomy" id="39152"/>
    <lineage>
        <taxon>Archaea</taxon>
        <taxon>Methanobacteriati</taxon>
        <taxon>Methanobacteriota</taxon>
        <taxon>Methanomada group</taxon>
        <taxon>Methanococci</taxon>
        <taxon>Methanococcales</taxon>
        <taxon>Methanococcaceae</taxon>
        <taxon>Methanococcus</taxon>
    </lineage>
</organism>
<reference evidence="2" key="1">
    <citation type="journal article" date="2018" name="Genome Announc.">
        <title>Complete Genome Sequence of the Methanococcus maripaludis Type Strain JJ (DSM 2067), a Model for Selenoprotein Synthesis in Archaea.</title>
        <authorList>
            <person name="Poehlein A."/>
            <person name="Heym D."/>
            <person name="Quitzke V."/>
            <person name="Fersch J."/>
            <person name="Daniel R."/>
            <person name="Rother M."/>
        </authorList>
    </citation>
    <scope>NUCLEOTIDE SEQUENCE [LARGE SCALE GENOMIC DNA]</scope>
    <source>
        <strain evidence="2">DSM 2067</strain>
    </source>
</reference>
<sequence>MRYYLGLKRYDGEIEIFCLHESSLPPLLFNVTVEEFREKGVKLIEISKELFEEIKSV</sequence>
<dbReference type="KEGG" id="mmad:MMJJ_06830"/>
<dbReference type="Proteomes" id="UP000239462">
    <property type="component" value="Chromosome"/>
</dbReference>
<proteinExistence type="predicted"/>
<dbReference type="GeneID" id="43521503"/>
<evidence type="ECO:0000313" key="2">
    <source>
        <dbReference type="Proteomes" id="UP000239462"/>
    </source>
</evidence>
<dbReference type="EMBL" id="CP026606">
    <property type="protein sequence ID" value="AVB76097.1"/>
    <property type="molecule type" value="Genomic_DNA"/>
</dbReference>
<accession>A0A2L1C9R2</accession>